<dbReference type="GO" id="GO:0008752">
    <property type="term" value="F:FMN reductase [NAD(P)H] activity"/>
    <property type="evidence" value="ECO:0007669"/>
    <property type="project" value="InterPro"/>
</dbReference>
<dbReference type="Pfam" id="PF03358">
    <property type="entry name" value="FMN_red"/>
    <property type="match status" value="1"/>
</dbReference>
<dbReference type="PANTHER" id="PTHR43408">
    <property type="entry name" value="FMN REDUCTASE (NADPH)"/>
    <property type="match status" value="1"/>
</dbReference>
<evidence type="ECO:0000256" key="3">
    <source>
        <dbReference type="ARBA" id="ARBA00023002"/>
    </source>
</evidence>
<dbReference type="GO" id="GO:0046306">
    <property type="term" value="P:alkanesulfonate catabolic process"/>
    <property type="evidence" value="ECO:0007669"/>
    <property type="project" value="InterPro"/>
</dbReference>
<keyword evidence="6" id="KW-1185">Reference proteome</keyword>
<dbReference type="RefSeq" id="WP_107726247.1">
    <property type="nucleotide sequence ID" value="NZ_PZZP01000001.1"/>
</dbReference>
<dbReference type="Gene3D" id="3.40.50.360">
    <property type="match status" value="1"/>
</dbReference>
<evidence type="ECO:0000256" key="2">
    <source>
        <dbReference type="ARBA" id="ARBA00022643"/>
    </source>
</evidence>
<gene>
    <name evidence="5" type="ORF">C8J48_1948</name>
</gene>
<evidence type="ECO:0000259" key="4">
    <source>
        <dbReference type="Pfam" id="PF03358"/>
    </source>
</evidence>
<dbReference type="PANTHER" id="PTHR43408:SF1">
    <property type="entry name" value="FMN REDUCTASE (NADPH)"/>
    <property type="match status" value="1"/>
</dbReference>
<reference evidence="5 6" key="1">
    <citation type="submission" date="2018-04" db="EMBL/GenBank/DDBJ databases">
        <title>Genomic Encyclopedia of Archaeal and Bacterial Type Strains, Phase II (KMG-II): from individual species to whole genera.</title>
        <authorList>
            <person name="Goeker M."/>
        </authorList>
    </citation>
    <scope>NUCLEOTIDE SEQUENCE [LARGE SCALE GENOMIC DNA]</scope>
    <source>
        <strain evidence="5 6">DSM 45169</strain>
    </source>
</reference>
<name>A0A2T4ZBU7_9BACL</name>
<organism evidence="5 6">
    <name type="scientific">Desmospora activa DSM 45169</name>
    <dbReference type="NCBI Taxonomy" id="1121389"/>
    <lineage>
        <taxon>Bacteria</taxon>
        <taxon>Bacillati</taxon>
        <taxon>Bacillota</taxon>
        <taxon>Bacilli</taxon>
        <taxon>Bacillales</taxon>
        <taxon>Thermoactinomycetaceae</taxon>
        <taxon>Desmospora</taxon>
    </lineage>
</organism>
<dbReference type="InterPro" id="IPR005025">
    <property type="entry name" value="FMN_Rdtase-like_dom"/>
</dbReference>
<protein>
    <submittedName>
        <fullName evidence="5">FMN reductase</fullName>
    </submittedName>
</protein>
<proteinExistence type="predicted"/>
<dbReference type="InterPro" id="IPR051814">
    <property type="entry name" value="NAD(P)H-dep_FMN_reductase"/>
</dbReference>
<evidence type="ECO:0000256" key="1">
    <source>
        <dbReference type="ARBA" id="ARBA00022630"/>
    </source>
</evidence>
<dbReference type="OrthoDB" id="1643408at2"/>
<dbReference type="NCBIfam" id="TIGR03567">
    <property type="entry name" value="FMN_reduc_SsuE"/>
    <property type="match status" value="1"/>
</dbReference>
<dbReference type="SUPFAM" id="SSF52218">
    <property type="entry name" value="Flavoproteins"/>
    <property type="match status" value="1"/>
</dbReference>
<evidence type="ECO:0000313" key="6">
    <source>
        <dbReference type="Proteomes" id="UP000241639"/>
    </source>
</evidence>
<keyword evidence="3" id="KW-0560">Oxidoreductase</keyword>
<evidence type="ECO:0000313" key="5">
    <source>
        <dbReference type="EMBL" id="PTM59336.1"/>
    </source>
</evidence>
<dbReference type="InterPro" id="IPR029039">
    <property type="entry name" value="Flavoprotein-like_sf"/>
</dbReference>
<dbReference type="Proteomes" id="UP000241639">
    <property type="component" value="Unassembled WGS sequence"/>
</dbReference>
<dbReference type="EMBL" id="PZZP01000001">
    <property type="protein sequence ID" value="PTM59336.1"/>
    <property type="molecule type" value="Genomic_DNA"/>
</dbReference>
<dbReference type="InterPro" id="IPR020048">
    <property type="entry name" value="NADPH-dep_FMN_reduc_SsuE"/>
</dbReference>
<accession>A0A2T4ZBU7</accession>
<comment type="caution">
    <text evidence="5">The sequence shown here is derived from an EMBL/GenBank/DDBJ whole genome shotgun (WGS) entry which is preliminary data.</text>
</comment>
<feature type="domain" description="NADPH-dependent FMN reductase-like" evidence="4">
    <location>
        <begin position="4"/>
        <end position="140"/>
    </location>
</feature>
<keyword evidence="1" id="KW-0285">Flavoprotein</keyword>
<dbReference type="AlphaFoldDB" id="A0A2T4ZBU7"/>
<keyword evidence="2" id="KW-0288">FMN</keyword>
<sequence length="189" mass="20694">MGTIVTLSGSPSATSRTSAVLTIIRQQLAFAGWQTDAIKVRDLPPQDLIYAHFNSPALQETIRLLKNADGVIIATPVYKASYTGVLKAYLDLLPQEILEEKVVWPIAVGGSLAHLLTLDYALKPVLYALGAQTIIKGVYIQDSWVKQHDSGQVQLEETLAKRIHEEIEKFQKTLASTNKRGEIVAGENG</sequence>